<feature type="region of interest" description="Disordered" evidence="1">
    <location>
        <begin position="159"/>
        <end position="180"/>
    </location>
</feature>
<evidence type="ECO:0000313" key="5">
    <source>
        <dbReference type="Proteomes" id="UP000563094"/>
    </source>
</evidence>
<dbReference type="InterPro" id="IPR000326">
    <property type="entry name" value="PAP2/HPO"/>
</dbReference>
<sequence length="278" mass="29867">MRYLFFLPALLLGGEATAQTFPADSVQLVDTAQALTAETLPAPAQPGWAKRHRTLLLGTAGALVTAGAGVAAYEWFDEPVKDFTQSKRTAFTKGIAHAVEPFGRAVPLHGTFAVLLSAGVLLKRPRLREAAAVSLGGFYLNALVTQQLKHTFQRYRPSSSLHNNQFEGPEGSGKNGSLPSSHTSNAFAAATAIATVYRDTRWVPPVAYGVATLVGLSRIHDNAHWASDVVAGAAIGYLSAKASFIGYHQARNLIKRHQWRLMPGWYNGTPTLSASVQF</sequence>
<dbReference type="Pfam" id="PF01569">
    <property type="entry name" value="PAP2"/>
    <property type="match status" value="1"/>
</dbReference>
<evidence type="ECO:0000256" key="2">
    <source>
        <dbReference type="SAM" id="SignalP"/>
    </source>
</evidence>
<accession>A0A839GBT5</accession>
<dbReference type="AlphaFoldDB" id="A0A839GBT5"/>
<dbReference type="SUPFAM" id="SSF48317">
    <property type="entry name" value="Acid phosphatase/Vanadium-dependent haloperoxidase"/>
    <property type="match status" value="1"/>
</dbReference>
<dbReference type="PANTHER" id="PTHR14969:SF13">
    <property type="entry name" value="AT30094P"/>
    <property type="match status" value="1"/>
</dbReference>
<comment type="caution">
    <text evidence="4">The sequence shown here is derived from an EMBL/GenBank/DDBJ whole genome shotgun (WGS) entry which is preliminary data.</text>
</comment>
<organism evidence="4 5">
    <name type="scientific">Rufibacter quisquiliarum</name>
    <dbReference type="NCBI Taxonomy" id="1549639"/>
    <lineage>
        <taxon>Bacteria</taxon>
        <taxon>Pseudomonadati</taxon>
        <taxon>Bacteroidota</taxon>
        <taxon>Cytophagia</taxon>
        <taxon>Cytophagales</taxon>
        <taxon>Hymenobacteraceae</taxon>
        <taxon>Rufibacter</taxon>
    </lineage>
</organism>
<reference evidence="4 5" key="1">
    <citation type="submission" date="2020-08" db="EMBL/GenBank/DDBJ databases">
        <title>Genomic Encyclopedia of Type Strains, Phase IV (KMG-IV): sequencing the most valuable type-strain genomes for metagenomic binning, comparative biology and taxonomic classification.</title>
        <authorList>
            <person name="Goeker M."/>
        </authorList>
    </citation>
    <scope>NUCLEOTIDE SEQUENCE [LARGE SCALE GENOMIC DNA]</scope>
    <source>
        <strain evidence="4 5">DSM 29854</strain>
    </source>
</reference>
<dbReference type="SMART" id="SM00014">
    <property type="entry name" value="acidPPc"/>
    <property type="match status" value="1"/>
</dbReference>
<gene>
    <name evidence="4" type="ORF">FHS90_001742</name>
</gene>
<feature type="chain" id="PRO_5032432615" evidence="2">
    <location>
        <begin position="19"/>
        <end position="278"/>
    </location>
</feature>
<evidence type="ECO:0000259" key="3">
    <source>
        <dbReference type="SMART" id="SM00014"/>
    </source>
</evidence>
<dbReference type="InterPro" id="IPR036938">
    <property type="entry name" value="PAP2/HPO_sf"/>
</dbReference>
<keyword evidence="2" id="KW-0732">Signal</keyword>
<dbReference type="Proteomes" id="UP000563094">
    <property type="component" value="Unassembled WGS sequence"/>
</dbReference>
<dbReference type="EMBL" id="JACJIQ010000005">
    <property type="protein sequence ID" value="MBA9077034.1"/>
    <property type="molecule type" value="Genomic_DNA"/>
</dbReference>
<name>A0A839GBT5_9BACT</name>
<feature type="signal peptide" evidence="2">
    <location>
        <begin position="1"/>
        <end position="18"/>
    </location>
</feature>
<protein>
    <submittedName>
        <fullName evidence="4">Membrane-associated phospholipid phosphatase</fullName>
    </submittedName>
</protein>
<evidence type="ECO:0000313" key="4">
    <source>
        <dbReference type="EMBL" id="MBA9077034.1"/>
    </source>
</evidence>
<proteinExistence type="predicted"/>
<evidence type="ECO:0000256" key="1">
    <source>
        <dbReference type="SAM" id="MobiDB-lite"/>
    </source>
</evidence>
<dbReference type="Gene3D" id="1.20.144.10">
    <property type="entry name" value="Phosphatidic acid phosphatase type 2/haloperoxidase"/>
    <property type="match status" value="1"/>
</dbReference>
<keyword evidence="5" id="KW-1185">Reference proteome</keyword>
<dbReference type="RefSeq" id="WP_182512687.1">
    <property type="nucleotide sequence ID" value="NZ_JACJIQ010000005.1"/>
</dbReference>
<dbReference type="PANTHER" id="PTHR14969">
    <property type="entry name" value="SPHINGOSINE-1-PHOSPHATE PHOSPHOHYDROLASE"/>
    <property type="match status" value="1"/>
</dbReference>
<feature type="domain" description="Phosphatidic acid phosphatase type 2/haloperoxidase" evidence="3">
    <location>
        <begin position="131"/>
        <end position="244"/>
    </location>
</feature>